<dbReference type="Proteomes" id="UP000184251">
    <property type="component" value="Unassembled WGS sequence"/>
</dbReference>
<dbReference type="PANTHER" id="PTHR40459:SF1">
    <property type="entry name" value="CONSERVED HYPOTHETICAL ALANINE AND LEUCINE RICH PROTEIN"/>
    <property type="match status" value="1"/>
</dbReference>
<dbReference type="AlphaFoldDB" id="A0A1M4Y1G5"/>
<evidence type="ECO:0000313" key="3">
    <source>
        <dbReference type="EMBL" id="SHE99529.1"/>
    </source>
</evidence>
<evidence type="ECO:0000259" key="1">
    <source>
        <dbReference type="Pfam" id="PF10727"/>
    </source>
</evidence>
<dbReference type="STRING" id="1120975.SAMN02746064_01659"/>
<keyword evidence="4" id="KW-1185">Reference proteome</keyword>
<dbReference type="InterPro" id="IPR008927">
    <property type="entry name" value="6-PGluconate_DH-like_C_sf"/>
</dbReference>
<feature type="domain" description="DUF2520" evidence="2">
    <location>
        <begin position="136"/>
        <end position="260"/>
    </location>
</feature>
<evidence type="ECO:0000313" key="4">
    <source>
        <dbReference type="Proteomes" id="UP000184251"/>
    </source>
</evidence>
<dbReference type="SUPFAM" id="SSF48179">
    <property type="entry name" value="6-phosphogluconate dehydrogenase C-terminal domain-like"/>
    <property type="match status" value="1"/>
</dbReference>
<name>A0A1M4Y1G5_9FIRM</name>
<proteinExistence type="predicted"/>
<dbReference type="PANTHER" id="PTHR40459">
    <property type="entry name" value="CONSERVED HYPOTHETICAL ALANINE AND LEUCINE RICH PROTEIN"/>
    <property type="match status" value="1"/>
</dbReference>
<sequence>MKIGFIGAGNAGVSLGRFFKEKGLLISGFYSRSYDSSQFGAKETSSAVFDSLDEAAAESDIIIVSVPDDAIIDIAAKLVKTGEITKDHLLIHLSGTLDSGVFSEFEKIGCGCYSLHPVMTFPNPLVSSSAIKNGWFTYEGNGKNPNLLDAMLESAGINSRMIKRSDKILYHAGACILSNYLVTLLNSGFDVLKAIGWEDEDSKEVFIPLVEATLENFKEKGSSALSGPVARGDMSTIEKHITALEPLDDNLLDLYKTLGKVTAIMAEKSSSDKDTEKMLEIFEKDNGR</sequence>
<dbReference type="InterPro" id="IPR037108">
    <property type="entry name" value="TM1727-like_C_sf"/>
</dbReference>
<dbReference type="Pfam" id="PF10728">
    <property type="entry name" value="DUF2520"/>
    <property type="match status" value="1"/>
</dbReference>
<gene>
    <name evidence="3" type="ORF">SAMN02746064_01659</name>
</gene>
<dbReference type="InterPro" id="IPR036291">
    <property type="entry name" value="NAD(P)-bd_dom_sf"/>
</dbReference>
<dbReference type="InterPro" id="IPR019665">
    <property type="entry name" value="OxRdtase/DH_put_Rossmann_dom"/>
</dbReference>
<dbReference type="Pfam" id="PF10727">
    <property type="entry name" value="Rossmann-like"/>
    <property type="match status" value="1"/>
</dbReference>
<reference evidence="3 4" key="1">
    <citation type="submission" date="2016-11" db="EMBL/GenBank/DDBJ databases">
        <authorList>
            <person name="Jaros S."/>
            <person name="Januszkiewicz K."/>
            <person name="Wedrychowicz H."/>
        </authorList>
    </citation>
    <scope>NUCLEOTIDE SEQUENCE [LARGE SCALE GENOMIC DNA]</scope>
    <source>
        <strain evidence="3 4">DSM 14828</strain>
    </source>
</reference>
<protein>
    <submittedName>
        <fullName evidence="3">Predicted oxidoreductase, contains short-chain dehydrogenase (SDR) and DUF2520 domains</fullName>
    </submittedName>
</protein>
<dbReference type="OrthoDB" id="9810755at2"/>
<dbReference type="RefSeq" id="WP_073270960.1">
    <property type="nucleotide sequence ID" value="NZ_FQTU01000011.1"/>
</dbReference>
<organism evidence="3 4">
    <name type="scientific">Alkalibacter saccharofermentans DSM 14828</name>
    <dbReference type="NCBI Taxonomy" id="1120975"/>
    <lineage>
        <taxon>Bacteria</taxon>
        <taxon>Bacillati</taxon>
        <taxon>Bacillota</taxon>
        <taxon>Clostridia</taxon>
        <taxon>Eubacteriales</taxon>
        <taxon>Eubacteriaceae</taxon>
        <taxon>Alkalibacter</taxon>
    </lineage>
</organism>
<dbReference type="InterPro" id="IPR018931">
    <property type="entry name" value="DUF2520"/>
</dbReference>
<dbReference type="SUPFAM" id="SSF51735">
    <property type="entry name" value="NAD(P)-binding Rossmann-fold domains"/>
    <property type="match status" value="1"/>
</dbReference>
<evidence type="ECO:0000259" key="2">
    <source>
        <dbReference type="Pfam" id="PF10728"/>
    </source>
</evidence>
<dbReference type="EMBL" id="FQTU01000011">
    <property type="protein sequence ID" value="SHE99529.1"/>
    <property type="molecule type" value="Genomic_DNA"/>
</dbReference>
<accession>A0A1M4Y1G5</accession>
<dbReference type="Gene3D" id="3.40.50.720">
    <property type="entry name" value="NAD(P)-binding Rossmann-like Domain"/>
    <property type="match status" value="1"/>
</dbReference>
<feature type="domain" description="Putative oxidoreductase/dehydrogenase Rossmann-like" evidence="1">
    <location>
        <begin position="2"/>
        <end position="117"/>
    </location>
</feature>
<dbReference type="Gene3D" id="1.10.1040.20">
    <property type="entry name" value="ProC-like, C-terminal domain"/>
    <property type="match status" value="1"/>
</dbReference>